<keyword evidence="1" id="KW-1133">Transmembrane helix</keyword>
<organism evidence="2 3">
    <name type="scientific">Daphnia magna</name>
    <dbReference type="NCBI Taxonomy" id="35525"/>
    <lineage>
        <taxon>Eukaryota</taxon>
        <taxon>Metazoa</taxon>
        <taxon>Ecdysozoa</taxon>
        <taxon>Arthropoda</taxon>
        <taxon>Crustacea</taxon>
        <taxon>Branchiopoda</taxon>
        <taxon>Diplostraca</taxon>
        <taxon>Cladocera</taxon>
        <taxon>Anomopoda</taxon>
        <taxon>Daphniidae</taxon>
        <taxon>Daphnia</taxon>
    </lineage>
</organism>
<sequence length="77" mass="8997">MKPQASNWKNKLLISHRVTTQNHVTLTREHLRILEVEEKAKRRNDHLEVVRYPVEIIIVVAVLFSGLALIIRLETFA</sequence>
<feature type="transmembrane region" description="Helical" evidence="1">
    <location>
        <begin position="49"/>
        <end position="71"/>
    </location>
</feature>
<name>A0ABQ9YTK8_9CRUS</name>
<evidence type="ECO:0000313" key="2">
    <source>
        <dbReference type="EMBL" id="KAK4003983.1"/>
    </source>
</evidence>
<evidence type="ECO:0000313" key="3">
    <source>
        <dbReference type="Proteomes" id="UP001234178"/>
    </source>
</evidence>
<dbReference type="EMBL" id="JAOYFB010000001">
    <property type="protein sequence ID" value="KAK4003983.1"/>
    <property type="molecule type" value="Genomic_DNA"/>
</dbReference>
<evidence type="ECO:0000256" key="1">
    <source>
        <dbReference type="SAM" id="Phobius"/>
    </source>
</evidence>
<proteinExistence type="predicted"/>
<reference evidence="2 3" key="1">
    <citation type="journal article" date="2023" name="Nucleic Acids Res.">
        <title>The hologenome of Daphnia magna reveals possible DNA methylation and microbiome-mediated evolution of the host genome.</title>
        <authorList>
            <person name="Chaturvedi A."/>
            <person name="Li X."/>
            <person name="Dhandapani V."/>
            <person name="Marshall H."/>
            <person name="Kissane S."/>
            <person name="Cuenca-Cambronero M."/>
            <person name="Asole G."/>
            <person name="Calvet F."/>
            <person name="Ruiz-Romero M."/>
            <person name="Marangio P."/>
            <person name="Guigo R."/>
            <person name="Rago D."/>
            <person name="Mirbahai L."/>
            <person name="Eastwood N."/>
            <person name="Colbourne J.K."/>
            <person name="Zhou J."/>
            <person name="Mallon E."/>
            <person name="Orsini L."/>
        </authorList>
    </citation>
    <scope>NUCLEOTIDE SEQUENCE [LARGE SCALE GENOMIC DNA]</scope>
    <source>
        <strain evidence="2">LRV0_1</strain>
    </source>
</reference>
<keyword evidence="1" id="KW-0472">Membrane</keyword>
<accession>A0ABQ9YTK8</accession>
<comment type="caution">
    <text evidence="2">The sequence shown here is derived from an EMBL/GenBank/DDBJ whole genome shotgun (WGS) entry which is preliminary data.</text>
</comment>
<protein>
    <submittedName>
        <fullName evidence="2">Uncharacterized protein</fullName>
    </submittedName>
</protein>
<keyword evidence="1" id="KW-0812">Transmembrane</keyword>
<gene>
    <name evidence="2" type="ORF">OUZ56_005727</name>
</gene>
<dbReference type="Proteomes" id="UP001234178">
    <property type="component" value="Unassembled WGS sequence"/>
</dbReference>
<keyword evidence="3" id="KW-1185">Reference proteome</keyword>